<gene>
    <name evidence="14" type="ORF">IAB19_04115</name>
</gene>
<evidence type="ECO:0000313" key="15">
    <source>
        <dbReference type="Proteomes" id="UP000823631"/>
    </source>
</evidence>
<dbReference type="Pfam" id="PF13624">
    <property type="entry name" value="SurA_N_3"/>
    <property type="match status" value="1"/>
</dbReference>
<evidence type="ECO:0000256" key="10">
    <source>
        <dbReference type="ARBA" id="ARBA00042775"/>
    </source>
</evidence>
<evidence type="ECO:0000256" key="11">
    <source>
        <dbReference type="PROSITE-ProRule" id="PRU00278"/>
    </source>
</evidence>
<evidence type="ECO:0000259" key="13">
    <source>
        <dbReference type="PROSITE" id="PS50198"/>
    </source>
</evidence>
<dbReference type="Proteomes" id="UP000823631">
    <property type="component" value="Unassembled WGS sequence"/>
</dbReference>
<comment type="caution">
    <text evidence="14">The sequence shown here is derived from an EMBL/GenBank/DDBJ whole genome shotgun (WGS) entry which is preliminary data.</text>
</comment>
<dbReference type="PROSITE" id="PS50198">
    <property type="entry name" value="PPIC_PPIASE_2"/>
    <property type="match status" value="1"/>
</dbReference>
<organism evidence="14 15">
    <name type="scientific">Candidatus Avisuccinivibrio stercorigallinarum</name>
    <dbReference type="NCBI Taxonomy" id="2840704"/>
    <lineage>
        <taxon>Bacteria</taxon>
        <taxon>Pseudomonadati</taxon>
        <taxon>Pseudomonadota</taxon>
        <taxon>Gammaproteobacteria</taxon>
        <taxon>Aeromonadales</taxon>
        <taxon>Succinivibrionaceae</taxon>
        <taxon>Succinivibrionaceae incertae sedis</taxon>
        <taxon>Candidatus Avisuccinivibrio</taxon>
    </lineage>
</organism>
<keyword evidence="3" id="KW-0997">Cell inner membrane</keyword>
<keyword evidence="11" id="KW-0697">Rotamase</keyword>
<evidence type="ECO:0000256" key="4">
    <source>
        <dbReference type="ARBA" id="ARBA00022692"/>
    </source>
</evidence>
<dbReference type="InterPro" id="IPR046357">
    <property type="entry name" value="PPIase_dom_sf"/>
</dbReference>
<dbReference type="InterPro" id="IPR023058">
    <property type="entry name" value="PPIase_PpiC_CS"/>
</dbReference>
<evidence type="ECO:0000256" key="6">
    <source>
        <dbReference type="ARBA" id="ARBA00023136"/>
    </source>
</evidence>
<evidence type="ECO:0000256" key="2">
    <source>
        <dbReference type="ARBA" id="ARBA00022475"/>
    </source>
</evidence>
<keyword evidence="4 12" id="KW-0812">Transmembrane</keyword>
<dbReference type="Pfam" id="PF13145">
    <property type="entry name" value="Rotamase_2"/>
    <property type="match status" value="1"/>
</dbReference>
<sequence length="640" mass="71142">MLSDKLREGAQGKIFKLLFWIIILSFIFAGVGGYLIPRLNTDPVKVGDYSITANEWNEQYNRETQQMHRMYGAEASKLLENPAYVNALRTRVLESLINHVAFSSAVFDSGVRIGDEQVREVIRRTPAFQRDGKFDNELYLASVRNMGMNPEYFGEQLRLSLMTDFVGVPAVNTSGAPLPYEVTAMGRLLTQYRVVDLYSLDLTNLEREITASDAEVQEFYEANHDRFMAPAQVKFTYLLLDTNELKKDITYTDADLQDYLTLNQEDFRTPERRAVRHILVKADAADGAERIAKIDAALASGEDFAALASEYSDDPSAKDSGGFMGEVTREDLAANLSDAAFALSEGQVSQKITDNFGTHYLKVDKIYPPALPDFAQVKTRLASAYVADKARELYQDKLNSMADMSFENPDSLDLTAETLGLKVQTCDGLNQGDDKAPWPLNTQALQDAAFSEDNYTSGINTPVVNLSDTSAVVLNISDYRAAELRTLDEVKDEAAAVVVQKKAMAQGRTILTDFVKALKADPNAALPKDVSVISNVRLERGSGNVDPNFGMAVFAIPQQGDLNYTIGDNQGRETLALLKSVGSLDDKTLGEYESLMRTQLVQYYRGRMQDVLYLGARELTDIEYNEDAIKLINQQNQDAE</sequence>
<dbReference type="SUPFAM" id="SSF54534">
    <property type="entry name" value="FKBP-like"/>
    <property type="match status" value="1"/>
</dbReference>
<dbReference type="GO" id="GO:0005886">
    <property type="term" value="C:plasma membrane"/>
    <property type="evidence" value="ECO:0007669"/>
    <property type="project" value="UniProtKB-SubCell"/>
</dbReference>
<dbReference type="SUPFAM" id="SSF109998">
    <property type="entry name" value="Triger factor/SurA peptide-binding domain-like"/>
    <property type="match status" value="1"/>
</dbReference>
<dbReference type="InterPro" id="IPR027304">
    <property type="entry name" value="Trigger_fact/SurA_dom_sf"/>
</dbReference>
<reference evidence="14" key="2">
    <citation type="journal article" date="2021" name="PeerJ">
        <title>Extensive microbial diversity within the chicken gut microbiome revealed by metagenomics and culture.</title>
        <authorList>
            <person name="Gilroy R."/>
            <person name="Ravi A."/>
            <person name="Getino M."/>
            <person name="Pursley I."/>
            <person name="Horton D.L."/>
            <person name="Alikhan N.F."/>
            <person name="Baker D."/>
            <person name="Gharbi K."/>
            <person name="Hall N."/>
            <person name="Watson M."/>
            <person name="Adriaenssens E.M."/>
            <person name="Foster-Nyarko E."/>
            <person name="Jarju S."/>
            <person name="Secka A."/>
            <person name="Antonio M."/>
            <person name="Oren A."/>
            <person name="Chaudhuri R.R."/>
            <person name="La Ragione R."/>
            <person name="Hildebrand F."/>
            <person name="Pallen M.J."/>
        </authorList>
    </citation>
    <scope>NUCLEOTIDE SEQUENCE</scope>
    <source>
        <strain evidence="14">17213</strain>
    </source>
</reference>
<dbReference type="AlphaFoldDB" id="A0A9D9GSY3"/>
<dbReference type="PANTHER" id="PTHR47529:SF1">
    <property type="entry name" value="PERIPLASMIC CHAPERONE PPID"/>
    <property type="match status" value="1"/>
</dbReference>
<feature type="domain" description="PpiC" evidence="13">
    <location>
        <begin position="270"/>
        <end position="365"/>
    </location>
</feature>
<keyword evidence="2" id="KW-1003">Cell membrane</keyword>
<evidence type="ECO:0000256" key="12">
    <source>
        <dbReference type="SAM" id="Phobius"/>
    </source>
</evidence>
<feature type="transmembrane region" description="Helical" evidence="12">
    <location>
        <begin position="17"/>
        <end position="36"/>
    </location>
</feature>
<keyword evidence="6 12" id="KW-0472">Membrane</keyword>
<keyword evidence="5 12" id="KW-1133">Transmembrane helix</keyword>
<reference evidence="14" key="1">
    <citation type="submission" date="2020-10" db="EMBL/GenBank/DDBJ databases">
        <authorList>
            <person name="Gilroy R."/>
        </authorList>
    </citation>
    <scope>NUCLEOTIDE SEQUENCE</scope>
    <source>
        <strain evidence="14">17213</strain>
    </source>
</reference>
<keyword evidence="11" id="KW-0413">Isomerase</keyword>
<evidence type="ECO:0000256" key="1">
    <source>
        <dbReference type="ARBA" id="ARBA00004382"/>
    </source>
</evidence>
<evidence type="ECO:0000256" key="7">
    <source>
        <dbReference type="ARBA" id="ARBA00023186"/>
    </source>
</evidence>
<dbReference type="PROSITE" id="PS01096">
    <property type="entry name" value="PPIC_PPIASE_1"/>
    <property type="match status" value="1"/>
</dbReference>
<dbReference type="InterPro" id="IPR000297">
    <property type="entry name" value="PPIase_PpiC"/>
</dbReference>
<dbReference type="Gene3D" id="3.10.50.40">
    <property type="match status" value="1"/>
</dbReference>
<dbReference type="InterPro" id="IPR052029">
    <property type="entry name" value="PpiD_chaperone"/>
</dbReference>
<evidence type="ECO:0000313" key="14">
    <source>
        <dbReference type="EMBL" id="MBO8415551.1"/>
    </source>
</evidence>
<comment type="subcellular location">
    <subcellularLocation>
        <location evidence="1">Cell inner membrane</location>
        <topology evidence="1">Single-pass type II membrane protein</topology>
        <orientation evidence="1">Periplasmic side</orientation>
    </subcellularLocation>
</comment>
<keyword evidence="7" id="KW-0143">Chaperone</keyword>
<proteinExistence type="inferred from homology"/>
<dbReference type="Gene3D" id="1.10.4030.10">
    <property type="entry name" value="Porin chaperone SurA, peptide-binding domain"/>
    <property type="match status" value="1"/>
</dbReference>
<evidence type="ECO:0000256" key="3">
    <source>
        <dbReference type="ARBA" id="ARBA00022519"/>
    </source>
</evidence>
<evidence type="ECO:0000256" key="9">
    <source>
        <dbReference type="ARBA" id="ARBA00040743"/>
    </source>
</evidence>
<comment type="similarity">
    <text evidence="8">Belongs to the PpiD chaperone family.</text>
</comment>
<accession>A0A9D9GSY3</accession>
<dbReference type="PANTHER" id="PTHR47529">
    <property type="entry name" value="PEPTIDYL-PROLYL CIS-TRANS ISOMERASE D"/>
    <property type="match status" value="1"/>
</dbReference>
<protein>
    <recommendedName>
        <fullName evidence="9">Periplasmic chaperone PpiD</fullName>
    </recommendedName>
    <alternativeName>
        <fullName evidence="10">Periplasmic folding chaperone</fullName>
    </alternativeName>
</protein>
<dbReference type="EMBL" id="JADINH010000088">
    <property type="protein sequence ID" value="MBO8415551.1"/>
    <property type="molecule type" value="Genomic_DNA"/>
</dbReference>
<dbReference type="GO" id="GO:0003755">
    <property type="term" value="F:peptidyl-prolyl cis-trans isomerase activity"/>
    <property type="evidence" value="ECO:0007669"/>
    <property type="project" value="UniProtKB-KW"/>
</dbReference>
<evidence type="ECO:0000256" key="5">
    <source>
        <dbReference type="ARBA" id="ARBA00022989"/>
    </source>
</evidence>
<name>A0A9D9GSY3_9GAMM</name>
<evidence type="ECO:0000256" key="8">
    <source>
        <dbReference type="ARBA" id="ARBA00038408"/>
    </source>
</evidence>